<dbReference type="InterPro" id="IPR011009">
    <property type="entry name" value="Kinase-like_dom_sf"/>
</dbReference>
<dbReference type="InterPro" id="IPR000719">
    <property type="entry name" value="Prot_kinase_dom"/>
</dbReference>
<feature type="region of interest" description="Disordered" evidence="4">
    <location>
        <begin position="657"/>
        <end position="680"/>
    </location>
</feature>
<evidence type="ECO:0000259" key="5">
    <source>
        <dbReference type="PROSITE" id="PS50011"/>
    </source>
</evidence>
<dbReference type="PANTHER" id="PTHR24348">
    <property type="entry name" value="SERINE/THREONINE-PROTEIN KINASE UNC-51-RELATED"/>
    <property type="match status" value="1"/>
</dbReference>
<dbReference type="SUPFAM" id="SSF56112">
    <property type="entry name" value="Protein kinase-like (PK-like)"/>
    <property type="match status" value="1"/>
</dbReference>
<evidence type="ECO:0000256" key="4">
    <source>
        <dbReference type="SAM" id="MobiDB-lite"/>
    </source>
</evidence>
<dbReference type="PANTHER" id="PTHR24348:SF68">
    <property type="entry name" value="SERINE_THREONINE-PROTEIN KINASE ATG1C"/>
    <property type="match status" value="1"/>
</dbReference>
<dbReference type="SMART" id="SM00220">
    <property type="entry name" value="S_TKc"/>
    <property type="match status" value="1"/>
</dbReference>
<feature type="region of interest" description="Disordered" evidence="4">
    <location>
        <begin position="697"/>
        <end position="737"/>
    </location>
</feature>
<feature type="compositionally biased region" description="Low complexity" evidence="4">
    <location>
        <begin position="323"/>
        <end position="334"/>
    </location>
</feature>
<gene>
    <name evidence="6" type="ORF">HGRIS_011686</name>
</gene>
<dbReference type="InterPro" id="IPR017441">
    <property type="entry name" value="Protein_kinase_ATP_BS"/>
</dbReference>
<reference evidence="7" key="1">
    <citation type="submission" date="2024-06" db="EMBL/GenBank/DDBJ databases">
        <title>Multi-omics analyses provide insights into the biosynthesis of the anticancer antibiotic pleurotin in Hohenbuehelia grisea.</title>
        <authorList>
            <person name="Weaver J.A."/>
            <person name="Alberti F."/>
        </authorList>
    </citation>
    <scope>NUCLEOTIDE SEQUENCE [LARGE SCALE GENOMIC DNA]</scope>
    <source>
        <strain evidence="7">T-177</strain>
    </source>
</reference>
<feature type="domain" description="Protein kinase" evidence="5">
    <location>
        <begin position="23"/>
        <end position="291"/>
    </location>
</feature>
<feature type="region of interest" description="Disordered" evidence="4">
    <location>
        <begin position="622"/>
        <end position="642"/>
    </location>
</feature>
<dbReference type="Proteomes" id="UP001556367">
    <property type="component" value="Unassembled WGS sequence"/>
</dbReference>
<dbReference type="PROSITE" id="PS00107">
    <property type="entry name" value="PROTEIN_KINASE_ATP"/>
    <property type="match status" value="1"/>
</dbReference>
<feature type="binding site" evidence="3">
    <location>
        <position position="54"/>
    </location>
    <ligand>
        <name>ATP</name>
        <dbReference type="ChEBI" id="CHEBI:30616"/>
    </ligand>
</feature>
<feature type="region of interest" description="Disordered" evidence="4">
    <location>
        <begin position="321"/>
        <end position="349"/>
    </location>
</feature>
<dbReference type="PROSITE" id="PS50011">
    <property type="entry name" value="PROTEIN_KINASE_DOM"/>
    <property type="match status" value="1"/>
</dbReference>
<dbReference type="Pfam" id="PF00069">
    <property type="entry name" value="Pkinase"/>
    <property type="match status" value="1"/>
</dbReference>
<evidence type="ECO:0000256" key="2">
    <source>
        <dbReference type="ARBA" id="ARBA00022840"/>
    </source>
</evidence>
<protein>
    <recommendedName>
        <fullName evidence="5">Protein kinase domain-containing protein</fullName>
    </recommendedName>
</protein>
<dbReference type="InterPro" id="IPR008271">
    <property type="entry name" value="Ser/Thr_kinase_AS"/>
</dbReference>
<evidence type="ECO:0000256" key="1">
    <source>
        <dbReference type="ARBA" id="ARBA00022741"/>
    </source>
</evidence>
<evidence type="ECO:0000313" key="7">
    <source>
        <dbReference type="Proteomes" id="UP001556367"/>
    </source>
</evidence>
<evidence type="ECO:0000313" key="6">
    <source>
        <dbReference type="EMBL" id="KAL0960038.1"/>
    </source>
</evidence>
<accession>A0ABR3JXK4</accession>
<keyword evidence="7" id="KW-1185">Reference proteome</keyword>
<dbReference type="EMBL" id="JASNQZ010000002">
    <property type="protein sequence ID" value="KAL0960038.1"/>
    <property type="molecule type" value="Genomic_DNA"/>
</dbReference>
<feature type="compositionally biased region" description="Basic and acidic residues" evidence="4">
    <location>
        <begin position="709"/>
        <end position="721"/>
    </location>
</feature>
<proteinExistence type="predicted"/>
<organism evidence="6 7">
    <name type="scientific">Hohenbuehelia grisea</name>
    <dbReference type="NCBI Taxonomy" id="104357"/>
    <lineage>
        <taxon>Eukaryota</taxon>
        <taxon>Fungi</taxon>
        <taxon>Dikarya</taxon>
        <taxon>Basidiomycota</taxon>
        <taxon>Agaricomycotina</taxon>
        <taxon>Agaricomycetes</taxon>
        <taxon>Agaricomycetidae</taxon>
        <taxon>Agaricales</taxon>
        <taxon>Pleurotineae</taxon>
        <taxon>Pleurotaceae</taxon>
        <taxon>Hohenbuehelia</taxon>
    </lineage>
</organism>
<comment type="caution">
    <text evidence="6">The sequence shown here is derived from an EMBL/GenBank/DDBJ whole genome shotgun (WGS) entry which is preliminary data.</text>
</comment>
<dbReference type="PROSITE" id="PS00108">
    <property type="entry name" value="PROTEIN_KINASE_ST"/>
    <property type="match status" value="1"/>
</dbReference>
<dbReference type="Gene3D" id="1.10.510.10">
    <property type="entry name" value="Transferase(Phosphotransferase) domain 1"/>
    <property type="match status" value="1"/>
</dbReference>
<name>A0ABR3JXK4_9AGAR</name>
<keyword evidence="2 3" id="KW-0067">ATP-binding</keyword>
<feature type="region of interest" description="Disordered" evidence="4">
    <location>
        <begin position="404"/>
        <end position="427"/>
    </location>
</feature>
<sequence>MPGMPAPSSQHPPVGTLIDNGSLRLVEILGVGGYGVVYRAIDTGSLRPQTYAVKCLLHTQVSRKRQAHIQEIALHQISSAHPNVVTLHRVIEEPHCTFIIMEFASAGDLFSQILHKCRYLGDDYIIKRVFLQLLDAVEYCHSLGIYHRDLKPENVLCFDDGMRVAITDFGLATTDKVSEAFRTGSIYHMSPECYGEEFAPSGVYSPMQNDIWSLGIVLINLATGRNPWRSASSDDPTFHAYTRDPDHFLPSVLPLSDEANAILTRMLELSPRKRMPISEIREVIEDIETFYADDAVFEGSMARCSWEAGIDLDAASTMKDEVSNSSSDSHNADSIVDVQTPQSSDLKSHWSKESTSDIVFAKQTTSYDSAFSGHWRGHLSNSDPWAIQSEASSASGHAVTDIHLSEHPRTPPHPHSELGPYHAYDPSSLPATPTNFDATFAHHDDPKRSLKIETGYRAPLYYNGGASFSTMASSVMHTAIDAYDSSIFLATPASAVMKSPEAEYAHINVDDHEMQSPSSWHFASSEETEPSLYSTTPSTFGNASMMCEDSPFAEPTGISFWSDYATPLPGPNERLSQPPPPLFSPMTDTSCFSAPSRPPRKRHDSLFRAAYLFNPIKFFPRANSPSPSPTPGSSRTPSPNACTAFSFETHAAPGAFLQKPPLAHGRRSSDPLPSFPAGPSRAESLVDVWCAFPSPRSKAQTAFAPQERAGGRGREARERSPRRWFSPARLFSGSGSP</sequence>
<keyword evidence="1 3" id="KW-0547">Nucleotide-binding</keyword>
<evidence type="ECO:0000256" key="3">
    <source>
        <dbReference type="PROSITE-ProRule" id="PRU10141"/>
    </source>
</evidence>
<dbReference type="InterPro" id="IPR045269">
    <property type="entry name" value="Atg1-like"/>
</dbReference>